<gene>
    <name evidence="12" type="ORF">AKN88_01045</name>
</gene>
<dbReference type="Pfam" id="PF17243">
    <property type="entry name" value="POTRA_TamA_1"/>
    <property type="match status" value="1"/>
</dbReference>
<evidence type="ECO:0000259" key="11">
    <source>
        <dbReference type="PROSITE" id="PS51779"/>
    </source>
</evidence>
<organism evidence="12 13">
    <name type="scientific">Thiopseudomonas alkaliphila</name>
    <dbReference type="NCBI Taxonomy" id="1697053"/>
    <lineage>
        <taxon>Bacteria</taxon>
        <taxon>Pseudomonadati</taxon>
        <taxon>Pseudomonadota</taxon>
        <taxon>Gammaproteobacteria</taxon>
        <taxon>Pseudomonadales</taxon>
        <taxon>Pseudomonadaceae</taxon>
        <taxon>Thiopseudomonas</taxon>
    </lineage>
</organism>
<keyword evidence="4" id="KW-1134">Transmembrane beta strand</keyword>
<evidence type="ECO:0000256" key="1">
    <source>
        <dbReference type="ARBA" id="ARBA00004442"/>
    </source>
</evidence>
<evidence type="ECO:0000256" key="6">
    <source>
        <dbReference type="ARBA" id="ARBA00022729"/>
    </source>
</evidence>
<evidence type="ECO:0000256" key="2">
    <source>
        <dbReference type="ARBA" id="ARBA00010248"/>
    </source>
</evidence>
<keyword evidence="8" id="KW-0998">Cell outer membrane</keyword>
<sequence length="564" mass="63279">MLASTSMAFAEAKLEVSVEPASKALKENIEAYIGDLEDRDAEALRRYERAVKAQVEQASQALGYYHAEISTEVVEGDKPTLKVKVQRGQPVRLGVVNIEVRGPAAELKAFQFEPEPKLEPGARLDHSLYEGRKSDIQNAALRLGFFQGKFIEHTLVIDPAANLADIHLVFDSGPRYLLGEVSFNDDSKINQDLLQRLVPFKAGEPYNSARVAKLTQNLQETGYFADVRVDASDKNASSTHIIPVQVTALPAKPRTMGVGFGYSTDVGVRGRFSWERHRVNRAGHKYGFDAELSAPRQNVTTWYQIPLTSPLSDHLRFFGGYERRELIDADTERATLGLQWQKQVKWDWQRIVGLRYEQEKFDFGGNTKKRTTEFLMPSVVFSKLKSDSPLDPSHGYRAQLDVRMAREGFLADADLVYVNALVKGLTTVADRHRFLGRFEIGAIDSNNYDKVPPSMRFFAGGDQSIRGYAFETLSPRDAEGNRIGGRYLLATSAEYQYGITDKWRVATFVDHGNSVDSWSDSMKTSAGIGVRWVSPIGPLRLDYAQPINDKDKGWRIHFSMGPEL</sequence>
<dbReference type="AlphaFoldDB" id="A0A0K1XGP6"/>
<evidence type="ECO:0000256" key="7">
    <source>
        <dbReference type="ARBA" id="ARBA00023136"/>
    </source>
</evidence>
<keyword evidence="6" id="KW-0732">Signal</keyword>
<comment type="subcellular location">
    <subcellularLocation>
        <location evidence="1">Cell outer membrane</location>
    </subcellularLocation>
</comment>
<protein>
    <recommendedName>
        <fullName evidence="3">Translocation and assembly module subunit TamA</fullName>
    </recommendedName>
    <alternativeName>
        <fullName evidence="9">Autotransporter assembly factor TamA</fullName>
    </alternativeName>
</protein>
<dbReference type="InterPro" id="IPR035243">
    <property type="entry name" value="TamA_POTRA_Dom_1"/>
</dbReference>
<evidence type="ECO:0000313" key="13">
    <source>
        <dbReference type="Proteomes" id="UP000063953"/>
    </source>
</evidence>
<comment type="subunit">
    <text evidence="10">Interacts with TamB to form the translocation and assembly module (TAM).</text>
</comment>
<dbReference type="PANTHER" id="PTHR12815">
    <property type="entry name" value="SORTING AND ASSEMBLY MACHINERY SAMM50 PROTEIN FAMILY MEMBER"/>
    <property type="match status" value="1"/>
</dbReference>
<dbReference type="PATRIC" id="fig|1698449.3.peg.210"/>
<keyword evidence="13" id="KW-1185">Reference proteome</keyword>
<proteinExistence type="inferred from homology"/>
<accession>A0A0K1XGP6</accession>
<dbReference type="Gene3D" id="3.10.20.310">
    <property type="entry name" value="membrane protein fhac"/>
    <property type="match status" value="3"/>
</dbReference>
<evidence type="ECO:0000256" key="10">
    <source>
        <dbReference type="ARBA" id="ARBA00093548"/>
    </source>
</evidence>
<evidence type="ECO:0000256" key="3">
    <source>
        <dbReference type="ARBA" id="ARBA00015419"/>
    </source>
</evidence>
<dbReference type="FunFam" id="2.40.160.50:FF:000012">
    <property type="entry name" value="Outer membrane protein Omp85 family"/>
    <property type="match status" value="1"/>
</dbReference>
<keyword evidence="5" id="KW-0812">Transmembrane</keyword>
<dbReference type="InterPro" id="IPR034746">
    <property type="entry name" value="POTRA"/>
</dbReference>
<evidence type="ECO:0000256" key="9">
    <source>
        <dbReference type="ARBA" id="ARBA00033063"/>
    </source>
</evidence>
<dbReference type="Proteomes" id="UP000063953">
    <property type="component" value="Chromosome"/>
</dbReference>
<evidence type="ECO:0000256" key="8">
    <source>
        <dbReference type="ARBA" id="ARBA00023237"/>
    </source>
</evidence>
<dbReference type="InterPro" id="IPR010827">
    <property type="entry name" value="BamA/TamA_POTRA"/>
</dbReference>
<dbReference type="PANTHER" id="PTHR12815:SF47">
    <property type="entry name" value="TRANSLOCATION AND ASSEMBLY MODULE SUBUNIT TAMA"/>
    <property type="match status" value="1"/>
</dbReference>
<evidence type="ECO:0000256" key="4">
    <source>
        <dbReference type="ARBA" id="ARBA00022452"/>
    </source>
</evidence>
<dbReference type="EMBL" id="CP012365">
    <property type="protein sequence ID" value="AKX60511.1"/>
    <property type="molecule type" value="Genomic_DNA"/>
</dbReference>
<dbReference type="GO" id="GO:0097347">
    <property type="term" value="C:TAM protein secretion complex"/>
    <property type="evidence" value="ECO:0007669"/>
    <property type="project" value="TreeGrafter"/>
</dbReference>
<dbReference type="GO" id="GO:0009306">
    <property type="term" value="P:protein secretion"/>
    <property type="evidence" value="ECO:0007669"/>
    <property type="project" value="TreeGrafter"/>
</dbReference>
<dbReference type="InterPro" id="IPR039910">
    <property type="entry name" value="D15-like"/>
</dbReference>
<dbReference type="PROSITE" id="PS51779">
    <property type="entry name" value="POTRA"/>
    <property type="match status" value="1"/>
</dbReference>
<dbReference type="STRING" id="1697053.AKN87_02940"/>
<feature type="domain" description="POTRA" evidence="11">
    <location>
        <begin position="176"/>
        <end position="249"/>
    </location>
</feature>
<comment type="similarity">
    <text evidence="2">Belongs to the TamA family.</text>
</comment>
<dbReference type="Gene3D" id="2.40.160.50">
    <property type="entry name" value="membrane protein fhac: a member of the omp85/tpsb transporter family"/>
    <property type="match status" value="1"/>
</dbReference>
<dbReference type="Pfam" id="PF01103">
    <property type="entry name" value="Omp85"/>
    <property type="match status" value="1"/>
</dbReference>
<dbReference type="GO" id="GO:0009279">
    <property type="term" value="C:cell outer membrane"/>
    <property type="evidence" value="ECO:0007669"/>
    <property type="project" value="UniProtKB-SubCell"/>
</dbReference>
<dbReference type="Pfam" id="PF07244">
    <property type="entry name" value="POTRA"/>
    <property type="match status" value="1"/>
</dbReference>
<keyword evidence="7" id="KW-0472">Membrane</keyword>
<dbReference type="InterPro" id="IPR000184">
    <property type="entry name" value="Bac_surfAg_D15"/>
</dbReference>
<evidence type="ECO:0000313" key="12">
    <source>
        <dbReference type="EMBL" id="AKX60511.1"/>
    </source>
</evidence>
<name>A0A0K1XGP6_9GAMM</name>
<evidence type="ECO:0000256" key="5">
    <source>
        <dbReference type="ARBA" id="ARBA00022692"/>
    </source>
</evidence>
<reference evidence="12 13" key="1">
    <citation type="journal article" date="2015" name="Genome Announc.">
        <title>Genome Sequences of Oblitimonas alkaliphila gen. nov. sp. nov. (Proposed), a Novel Bacterium of the Pseudomonadaceae Family.</title>
        <authorList>
            <person name="Lauer A.C."/>
            <person name="Nicholson A.C."/>
            <person name="Humrighouse B.W."/>
            <person name="Emery B."/>
            <person name="Drobish A."/>
            <person name="Juieng P."/>
            <person name="Loparev V."/>
            <person name="McQuiston J.R."/>
        </authorList>
    </citation>
    <scope>NUCLEOTIDE SEQUENCE [LARGE SCALE GENOMIC DNA]</scope>
    <source>
        <strain evidence="12 13">E5571</strain>
    </source>
</reference>